<name>A0ABR4I2K4_9EURO</name>
<protein>
    <recommendedName>
        <fullName evidence="6">Receptor L-domain domain-containing protein</fullName>
    </recommendedName>
</protein>
<keyword evidence="2" id="KW-0812">Transmembrane</keyword>
<sequence length="491" mass="53216">MISLKTFLAIIAVLPAGIHARDCTTSDNNNTPLKVSNLEDLSVFNGCTSITGDIAIDHSYSGSFILNGITTFNGSISMDENLWANDLNAIEMLDLLEITNIHLPQTWGLKSLNLMRLQHIKELSFIQGPQGGLFDLGALETAKTVSIAGMWINISLPALETVTSLTIATDPLWKITERVEPLEIHLPSLREAGWISIRGHVSRLETPKLEKVGTPSAPEPNGMEVLANYTDLQGVYLVSLKELYGGLLLDGYISGVNLNGMSKTDATIKIRAGSRMSIYSSLQDAGVIDLSGEFEAINFEEISTATSLTISPTITAQCPASLVDVYNKINYPREATFCSNSSGATSSGSTSNFSEDLNDLLTNEGDDEEASMGSIFPSYEDVFGDDDNEPSSSRSHEFPTAVIVLLPLIIGVTCCTAVWCWARRRGAAKRAQQQRRQGNAGGAGGDVEAPIQQVQPAVVRDRYGHGVDEFNNDPPPAYSVDTPTRERSRYF</sequence>
<evidence type="ECO:0000313" key="5">
    <source>
        <dbReference type="Proteomes" id="UP001610334"/>
    </source>
</evidence>
<keyword evidence="2" id="KW-1133">Transmembrane helix</keyword>
<feature type="transmembrane region" description="Helical" evidence="2">
    <location>
        <begin position="398"/>
        <end position="422"/>
    </location>
</feature>
<dbReference type="Proteomes" id="UP001610334">
    <property type="component" value="Unassembled WGS sequence"/>
</dbReference>
<accession>A0ABR4I2K4</accession>
<feature type="region of interest" description="Disordered" evidence="1">
    <location>
        <begin position="465"/>
        <end position="491"/>
    </location>
</feature>
<comment type="caution">
    <text evidence="4">The sequence shown here is derived from an EMBL/GenBank/DDBJ whole genome shotgun (WGS) entry which is preliminary data.</text>
</comment>
<evidence type="ECO:0008006" key="6">
    <source>
        <dbReference type="Google" id="ProtNLM"/>
    </source>
</evidence>
<evidence type="ECO:0000256" key="3">
    <source>
        <dbReference type="SAM" id="SignalP"/>
    </source>
</evidence>
<feature type="signal peptide" evidence="3">
    <location>
        <begin position="1"/>
        <end position="20"/>
    </location>
</feature>
<feature type="region of interest" description="Disordered" evidence="1">
    <location>
        <begin position="340"/>
        <end position="372"/>
    </location>
</feature>
<feature type="compositionally biased region" description="Low complexity" evidence="1">
    <location>
        <begin position="340"/>
        <end position="354"/>
    </location>
</feature>
<feature type="chain" id="PRO_5045994951" description="Receptor L-domain domain-containing protein" evidence="3">
    <location>
        <begin position="21"/>
        <end position="491"/>
    </location>
</feature>
<keyword evidence="3" id="KW-0732">Signal</keyword>
<evidence type="ECO:0000313" key="4">
    <source>
        <dbReference type="EMBL" id="KAL2821217.1"/>
    </source>
</evidence>
<reference evidence="4 5" key="1">
    <citation type="submission" date="2024-07" db="EMBL/GenBank/DDBJ databases">
        <title>Section-level genome sequencing and comparative genomics of Aspergillus sections Usti and Cavernicolus.</title>
        <authorList>
            <consortium name="Lawrence Berkeley National Laboratory"/>
            <person name="Nybo J.L."/>
            <person name="Vesth T.C."/>
            <person name="Theobald S."/>
            <person name="Frisvad J.C."/>
            <person name="Larsen T.O."/>
            <person name="Kjaerboelling I."/>
            <person name="Rothschild-Mancinelli K."/>
            <person name="Lyhne E.K."/>
            <person name="Kogle M.E."/>
            <person name="Barry K."/>
            <person name="Clum A."/>
            <person name="Na H."/>
            <person name="Ledsgaard L."/>
            <person name="Lin J."/>
            <person name="Lipzen A."/>
            <person name="Kuo A."/>
            <person name="Riley R."/>
            <person name="Mondo S."/>
            <person name="Labutti K."/>
            <person name="Haridas S."/>
            <person name="Pangalinan J."/>
            <person name="Salamov A.A."/>
            <person name="Simmons B.A."/>
            <person name="Magnuson J.K."/>
            <person name="Chen J."/>
            <person name="Drula E."/>
            <person name="Henrissat B."/>
            <person name="Wiebenga A."/>
            <person name="Lubbers R.J."/>
            <person name="Gomes A.C."/>
            <person name="Makela M.R."/>
            <person name="Stajich J."/>
            <person name="Grigoriev I.V."/>
            <person name="Mortensen U.H."/>
            <person name="De Vries R.P."/>
            <person name="Baker S.E."/>
            <person name="Andersen M.R."/>
        </authorList>
    </citation>
    <scope>NUCLEOTIDE SEQUENCE [LARGE SCALE GENOMIC DNA]</scope>
    <source>
        <strain evidence="4 5">CBS 588.65</strain>
    </source>
</reference>
<proteinExistence type="predicted"/>
<evidence type="ECO:0000256" key="2">
    <source>
        <dbReference type="SAM" id="Phobius"/>
    </source>
</evidence>
<dbReference type="EMBL" id="JBFXLT010000005">
    <property type="protein sequence ID" value="KAL2821217.1"/>
    <property type="molecule type" value="Genomic_DNA"/>
</dbReference>
<organism evidence="4 5">
    <name type="scientific">Aspergillus granulosus</name>
    <dbReference type="NCBI Taxonomy" id="176169"/>
    <lineage>
        <taxon>Eukaryota</taxon>
        <taxon>Fungi</taxon>
        <taxon>Dikarya</taxon>
        <taxon>Ascomycota</taxon>
        <taxon>Pezizomycotina</taxon>
        <taxon>Eurotiomycetes</taxon>
        <taxon>Eurotiomycetidae</taxon>
        <taxon>Eurotiales</taxon>
        <taxon>Aspergillaceae</taxon>
        <taxon>Aspergillus</taxon>
        <taxon>Aspergillus subgen. Nidulantes</taxon>
    </lineage>
</organism>
<keyword evidence="2" id="KW-0472">Membrane</keyword>
<keyword evidence="5" id="KW-1185">Reference proteome</keyword>
<gene>
    <name evidence="4" type="ORF">BJX63DRAFT_259675</name>
</gene>
<evidence type="ECO:0000256" key="1">
    <source>
        <dbReference type="SAM" id="MobiDB-lite"/>
    </source>
</evidence>